<dbReference type="EMBL" id="CP116942">
    <property type="protein sequence ID" value="WCO66685.1"/>
    <property type="molecule type" value="Genomic_DNA"/>
</dbReference>
<dbReference type="AlphaFoldDB" id="A0AAF0BVE3"/>
<protein>
    <submittedName>
        <fullName evidence="2">Uncharacterized protein</fullName>
    </submittedName>
</protein>
<keyword evidence="3" id="KW-1185">Reference proteome</keyword>
<feature type="compositionally biased region" description="Polar residues" evidence="1">
    <location>
        <begin position="1"/>
        <end position="12"/>
    </location>
</feature>
<reference evidence="2" key="1">
    <citation type="submission" date="2023-01" db="EMBL/GenBank/DDBJ databases">
        <title>The diversity of Class Acidimicrobiia in South China Sea sediment environments and the proposal of Iamia marina sp. nov., a novel species of the genus Iamia.</title>
        <authorList>
            <person name="He Y."/>
            <person name="Tian X."/>
        </authorList>
    </citation>
    <scope>NUCLEOTIDE SEQUENCE</scope>
    <source>
        <strain evidence="2">DSM 19957</strain>
    </source>
</reference>
<dbReference type="KEGG" id="ima:PO878_19505"/>
<organism evidence="2 3">
    <name type="scientific">Iamia majanohamensis</name>
    <dbReference type="NCBI Taxonomy" id="467976"/>
    <lineage>
        <taxon>Bacteria</taxon>
        <taxon>Bacillati</taxon>
        <taxon>Actinomycetota</taxon>
        <taxon>Acidimicrobiia</taxon>
        <taxon>Acidimicrobiales</taxon>
        <taxon>Iamiaceae</taxon>
        <taxon>Iamia</taxon>
    </lineage>
</organism>
<feature type="region of interest" description="Disordered" evidence="1">
    <location>
        <begin position="1"/>
        <end position="40"/>
    </location>
</feature>
<dbReference type="Proteomes" id="UP001216390">
    <property type="component" value="Chromosome"/>
</dbReference>
<evidence type="ECO:0000313" key="2">
    <source>
        <dbReference type="EMBL" id="WCO66685.1"/>
    </source>
</evidence>
<accession>A0AAF0BVE3</accession>
<evidence type="ECO:0000256" key="1">
    <source>
        <dbReference type="SAM" id="MobiDB-lite"/>
    </source>
</evidence>
<feature type="compositionally biased region" description="Low complexity" evidence="1">
    <location>
        <begin position="19"/>
        <end position="40"/>
    </location>
</feature>
<proteinExistence type="predicted"/>
<sequence>MSSRPLITTTTMRPRHGTADTGGTTATTQDVGGTAAQREH</sequence>
<name>A0AAF0BVE3_9ACTN</name>
<evidence type="ECO:0000313" key="3">
    <source>
        <dbReference type="Proteomes" id="UP001216390"/>
    </source>
</evidence>
<dbReference type="RefSeq" id="WP_272736208.1">
    <property type="nucleotide sequence ID" value="NZ_CP116942.1"/>
</dbReference>
<gene>
    <name evidence="2" type="ORF">PO878_19505</name>
</gene>